<evidence type="ECO:0000256" key="1">
    <source>
        <dbReference type="ARBA" id="ARBA00004123"/>
    </source>
</evidence>
<dbReference type="Pfam" id="PF00010">
    <property type="entry name" value="HLH"/>
    <property type="match status" value="1"/>
</dbReference>
<organism evidence="8 9">
    <name type="scientific">Rhododendron williamsianum</name>
    <dbReference type="NCBI Taxonomy" id="262921"/>
    <lineage>
        <taxon>Eukaryota</taxon>
        <taxon>Viridiplantae</taxon>
        <taxon>Streptophyta</taxon>
        <taxon>Embryophyta</taxon>
        <taxon>Tracheophyta</taxon>
        <taxon>Spermatophyta</taxon>
        <taxon>Magnoliopsida</taxon>
        <taxon>eudicotyledons</taxon>
        <taxon>Gunneridae</taxon>
        <taxon>Pentapetalae</taxon>
        <taxon>asterids</taxon>
        <taxon>Ericales</taxon>
        <taxon>Ericaceae</taxon>
        <taxon>Ericoideae</taxon>
        <taxon>Rhodoreae</taxon>
        <taxon>Rhododendron</taxon>
    </lineage>
</organism>
<keyword evidence="9" id="KW-1185">Reference proteome</keyword>
<gene>
    <name evidence="8" type="ORF">C3L33_06156</name>
</gene>
<evidence type="ECO:0000256" key="2">
    <source>
        <dbReference type="ARBA" id="ARBA00023015"/>
    </source>
</evidence>
<evidence type="ECO:0000259" key="7">
    <source>
        <dbReference type="PROSITE" id="PS50888"/>
    </source>
</evidence>
<dbReference type="SUPFAM" id="SSF47459">
    <property type="entry name" value="HLH, helix-loop-helix DNA-binding domain"/>
    <property type="match status" value="1"/>
</dbReference>
<evidence type="ECO:0000313" key="8">
    <source>
        <dbReference type="EMBL" id="KAE9461924.1"/>
    </source>
</evidence>
<dbReference type="Gene3D" id="4.10.280.10">
    <property type="entry name" value="Helix-loop-helix DNA-binding domain"/>
    <property type="match status" value="1"/>
</dbReference>
<dbReference type="CDD" id="cd04873">
    <property type="entry name" value="ACT_UUR-ACR-like"/>
    <property type="match status" value="1"/>
</dbReference>
<accession>A0A6A4M0N6</accession>
<protein>
    <recommendedName>
        <fullName evidence="7">BHLH domain-containing protein</fullName>
    </recommendedName>
</protein>
<sequence length="286" mass="31457">VGAVFGEFGGFGWELGRWVGFSVGCTSLVLDGERGELVKAPIGVGKKSVGLPEEKVVAALKSHSEAERRRRERINAHLNTLRGLVPCTEKVVCFSMNLWFLADFNSGCHLIVFKLFIANSGELGSHQRFNGQSALLAEVITQVKQLQKTARESATGLIIPMDDDEVRVEPHHDEDGSFSLRVSLCCDYRPELMSELRQALDSLHLNTVKAEISTLGERIKNVFVFTSRKDIDSENAESCQLLVNSVHQALSGILDKASASAEYSPRTTLPTKRRRTSYVDSSSSSS</sequence>
<name>A0A6A4M0N6_9ERIC</name>
<dbReference type="InterPro" id="IPR045847">
    <property type="entry name" value="AIG1-like"/>
</dbReference>
<evidence type="ECO:0000313" key="9">
    <source>
        <dbReference type="Proteomes" id="UP000428333"/>
    </source>
</evidence>
<dbReference type="AlphaFoldDB" id="A0A6A4M0N6"/>
<dbReference type="Proteomes" id="UP000428333">
    <property type="component" value="Linkage Group LG04"/>
</dbReference>
<reference evidence="8 9" key="1">
    <citation type="journal article" date="2019" name="Genome Biol. Evol.">
        <title>The Rhododendron genome and chromosomal organization provide insight into shared whole-genome duplications across the heath family (Ericaceae).</title>
        <authorList>
            <person name="Soza V.L."/>
            <person name="Lindsley D."/>
            <person name="Waalkes A."/>
            <person name="Ramage E."/>
            <person name="Patwardhan R.P."/>
            <person name="Burton J.N."/>
            <person name="Adey A."/>
            <person name="Kumar A."/>
            <person name="Qiu R."/>
            <person name="Shendure J."/>
            <person name="Hall B."/>
        </authorList>
    </citation>
    <scope>NUCLEOTIDE SEQUENCE [LARGE SCALE GENOMIC DNA]</scope>
    <source>
        <strain evidence="8">RSF 1966-606</strain>
    </source>
</reference>
<dbReference type="EMBL" id="QEFC01000930">
    <property type="protein sequence ID" value="KAE9461924.1"/>
    <property type="molecule type" value="Genomic_DNA"/>
</dbReference>
<dbReference type="PANTHER" id="PTHR45844:SF9">
    <property type="entry name" value="OS09G0463900 PROTEIN"/>
    <property type="match status" value="1"/>
</dbReference>
<evidence type="ECO:0000256" key="5">
    <source>
        <dbReference type="ARBA" id="ARBA00023242"/>
    </source>
</evidence>
<dbReference type="InterPro" id="IPR011598">
    <property type="entry name" value="bHLH_dom"/>
</dbReference>
<proteinExistence type="predicted"/>
<dbReference type="GO" id="GO:0005634">
    <property type="term" value="C:nucleus"/>
    <property type="evidence" value="ECO:0007669"/>
    <property type="project" value="UniProtKB-SubCell"/>
</dbReference>
<evidence type="ECO:0000256" key="4">
    <source>
        <dbReference type="ARBA" id="ARBA00023163"/>
    </source>
</evidence>
<feature type="domain" description="BHLH" evidence="7">
    <location>
        <begin position="58"/>
        <end position="146"/>
    </location>
</feature>
<keyword evidence="2" id="KW-0805">Transcription regulation</keyword>
<dbReference type="PANTHER" id="PTHR45844">
    <property type="entry name" value="TRANSCRIPTION FACTOR BHLH30"/>
    <property type="match status" value="1"/>
</dbReference>
<comment type="subcellular location">
    <subcellularLocation>
        <location evidence="1">Nucleus</location>
    </subcellularLocation>
</comment>
<keyword evidence="5" id="KW-0539">Nucleus</keyword>
<dbReference type="GO" id="GO:0003677">
    <property type="term" value="F:DNA binding"/>
    <property type="evidence" value="ECO:0007669"/>
    <property type="project" value="UniProtKB-KW"/>
</dbReference>
<evidence type="ECO:0000256" key="3">
    <source>
        <dbReference type="ARBA" id="ARBA00023125"/>
    </source>
</evidence>
<dbReference type="InterPro" id="IPR036638">
    <property type="entry name" value="HLH_DNA-bd_sf"/>
</dbReference>
<feature type="region of interest" description="Disordered" evidence="6">
    <location>
        <begin position="261"/>
        <end position="286"/>
    </location>
</feature>
<dbReference type="PROSITE" id="PS50888">
    <property type="entry name" value="BHLH"/>
    <property type="match status" value="1"/>
</dbReference>
<dbReference type="GO" id="GO:0003700">
    <property type="term" value="F:DNA-binding transcription factor activity"/>
    <property type="evidence" value="ECO:0007669"/>
    <property type="project" value="InterPro"/>
</dbReference>
<keyword evidence="3" id="KW-0238">DNA-binding</keyword>
<evidence type="ECO:0000256" key="6">
    <source>
        <dbReference type="SAM" id="MobiDB-lite"/>
    </source>
</evidence>
<dbReference type="OrthoDB" id="71302at2759"/>
<keyword evidence="4" id="KW-0804">Transcription</keyword>
<feature type="non-terminal residue" evidence="8">
    <location>
        <position position="1"/>
    </location>
</feature>
<comment type="caution">
    <text evidence="8">The sequence shown here is derived from an EMBL/GenBank/DDBJ whole genome shotgun (WGS) entry which is preliminary data.</text>
</comment>
<dbReference type="GO" id="GO:0046983">
    <property type="term" value="F:protein dimerization activity"/>
    <property type="evidence" value="ECO:0007669"/>
    <property type="project" value="InterPro"/>
</dbReference>